<dbReference type="KEGG" id="clec:106673384"/>
<dbReference type="InterPro" id="IPR038765">
    <property type="entry name" value="Papain-like_cys_pep_sf"/>
</dbReference>
<dbReference type="OrthoDB" id="429671at2759"/>
<dbReference type="GO" id="GO:0005829">
    <property type="term" value="C:cytosol"/>
    <property type="evidence" value="ECO:0007669"/>
    <property type="project" value="TreeGrafter"/>
</dbReference>
<dbReference type="Pfam" id="PF00443">
    <property type="entry name" value="UCH"/>
    <property type="match status" value="1"/>
</dbReference>
<feature type="region of interest" description="Disordered" evidence="8">
    <location>
        <begin position="593"/>
        <end position="615"/>
    </location>
</feature>
<keyword evidence="5" id="KW-0833">Ubl conjugation pathway</keyword>
<dbReference type="Proteomes" id="UP000494040">
    <property type="component" value="Unassembled WGS sequence"/>
</dbReference>
<evidence type="ECO:0000256" key="6">
    <source>
        <dbReference type="ARBA" id="ARBA00022801"/>
    </source>
</evidence>
<evidence type="ECO:0000259" key="9">
    <source>
        <dbReference type="PROSITE" id="PS50235"/>
    </source>
</evidence>
<dbReference type="GO" id="GO:0010506">
    <property type="term" value="P:regulation of autophagy"/>
    <property type="evidence" value="ECO:0007669"/>
    <property type="project" value="TreeGrafter"/>
</dbReference>
<evidence type="ECO:0000313" key="11">
    <source>
        <dbReference type="Proteomes" id="UP000494040"/>
    </source>
</evidence>
<dbReference type="InterPro" id="IPR001394">
    <property type="entry name" value="Peptidase_C19_UCH"/>
</dbReference>
<feature type="domain" description="USP" evidence="9">
    <location>
        <begin position="443"/>
        <end position="828"/>
    </location>
</feature>
<keyword evidence="7" id="KW-0788">Thiol protease</keyword>
<dbReference type="FunFam" id="3.90.70.10:FF:000092">
    <property type="entry name" value="Ubiquitin carboxyl-terminal hydrolase"/>
    <property type="match status" value="1"/>
</dbReference>
<keyword evidence="6" id="KW-0378">Hydrolase</keyword>
<dbReference type="PROSITE" id="PS50235">
    <property type="entry name" value="USP_3"/>
    <property type="match status" value="1"/>
</dbReference>
<dbReference type="OMA" id="NFCFANA"/>
<dbReference type="CTD" id="9100"/>
<feature type="compositionally biased region" description="Basic and acidic residues" evidence="8">
    <location>
        <begin position="269"/>
        <end position="279"/>
    </location>
</feature>
<feature type="region of interest" description="Disordered" evidence="8">
    <location>
        <begin position="515"/>
        <end position="536"/>
    </location>
</feature>
<dbReference type="InterPro" id="IPR018200">
    <property type="entry name" value="USP_CS"/>
</dbReference>
<keyword evidence="4" id="KW-0645">Protease</keyword>
<feature type="compositionally biased region" description="Low complexity" evidence="8">
    <location>
        <begin position="323"/>
        <end position="355"/>
    </location>
</feature>
<sequence>MDQSVQNLQFINLEEIESNEAELVQSLLYTLRSPKLELPWIEQEESQWNQQHHFGNQHSLASPTPWVHVMYYTDGEAEVYDGGGGNEVYHQMQVPPVAATTLSQMFHHTQVIPQMPNLTAYVQTPNLGYGLPPPPPMATYHPTPVYQEGRRPRAAKPSPKRNREGNYQPVTAAPTAYTTHQFPIPMSYQYLHQPPPAHIPTPQHATGHPLYMTQAIPLYHTAYNYPTTVFSTLQQPQQQQQMNVPQEDVKTTQPDFEKKPSQNQMCAKQEVKTVTHEQHPPPSNSPSNKSEDKPIKSLPINAIKTTSLPSMPPPTKRRSNEEQSTPQGSQPTQTPHTSPQQITQSQPPPSSASQPNIKSWAQITANKGSMDGEHHQQIPQQKLNTCKPPINAVVVSTPPRDLTNLPAPEPSQDKEDVDPQLRNLGEVLTNYTLDHKSIVLTPRGLKNPSNYCYINAILQALLACPAFYNLIKVISEVKHAVQKFPTMDRQTTTKNRTPIIDCMIQFIKEFTPAPVSKHGKRDKARKEKEESSCDMPPVGSPFEPTYIYKMLRALRSEDSFHEEGRQEDAEEFLSLLLNKLNDEMLELQKLFQDPKSPPVVNGEVTSNGDSHNEDDSVWKEVTTKGNRITRRAELERTPLSDIFRGQLRSSVHRPELSSSSDNVQPFFTLQLDIESSESVSEALEKLVGRYPVEGATPSQEVKMFQQQSLDQLPCVLILHLKCFHYRQQTPSKIVKALQFPIDLKLDQKLLSSKNQSAVKARQYKLFAVVYHDGKEATKGHYLTDVFYLGGGCPGWIRYDDALVTQIAESQVLHPSPPRVPYLLYYRRADTIGPQSNLVSKS</sequence>
<dbReference type="GO" id="GO:0030330">
    <property type="term" value="P:DNA damage response, signal transduction by p53 class mediator"/>
    <property type="evidence" value="ECO:0007669"/>
    <property type="project" value="TreeGrafter"/>
</dbReference>
<feature type="compositionally biased region" description="Basic and acidic residues" evidence="8">
    <location>
        <begin position="247"/>
        <end position="260"/>
    </location>
</feature>
<dbReference type="GO" id="GO:0016579">
    <property type="term" value="P:protein deubiquitination"/>
    <property type="evidence" value="ECO:0007669"/>
    <property type="project" value="InterPro"/>
</dbReference>
<dbReference type="GO" id="GO:0006508">
    <property type="term" value="P:proteolysis"/>
    <property type="evidence" value="ECO:0007669"/>
    <property type="project" value="UniProtKB-KW"/>
</dbReference>
<organism evidence="10 11">
    <name type="scientific">Cimex lectularius</name>
    <name type="common">Bed bug</name>
    <name type="synonym">Acanthia lectularia</name>
    <dbReference type="NCBI Taxonomy" id="79782"/>
    <lineage>
        <taxon>Eukaryota</taxon>
        <taxon>Metazoa</taxon>
        <taxon>Ecdysozoa</taxon>
        <taxon>Arthropoda</taxon>
        <taxon>Hexapoda</taxon>
        <taxon>Insecta</taxon>
        <taxon>Pterygota</taxon>
        <taxon>Neoptera</taxon>
        <taxon>Paraneoptera</taxon>
        <taxon>Hemiptera</taxon>
        <taxon>Heteroptera</taxon>
        <taxon>Panheteroptera</taxon>
        <taxon>Cimicomorpha</taxon>
        <taxon>Cimicidae</taxon>
        <taxon>Cimex</taxon>
    </lineage>
</organism>
<dbReference type="AlphaFoldDB" id="A0A8I6S889"/>
<proteinExistence type="inferred from homology"/>
<feature type="region of interest" description="Disordered" evidence="8">
    <location>
        <begin position="394"/>
        <end position="417"/>
    </location>
</feature>
<dbReference type="Gene3D" id="3.90.70.10">
    <property type="entry name" value="Cysteine proteinases"/>
    <property type="match status" value="1"/>
</dbReference>
<evidence type="ECO:0000313" key="10">
    <source>
        <dbReference type="EnsemblMetazoa" id="XP_014260962.1"/>
    </source>
</evidence>
<dbReference type="InterPro" id="IPR028889">
    <property type="entry name" value="USP"/>
</dbReference>
<dbReference type="EnsemblMetazoa" id="XM_014405476.2">
    <property type="protein sequence ID" value="XP_014260962.1"/>
    <property type="gene ID" value="LOC106673384"/>
</dbReference>
<evidence type="ECO:0000256" key="3">
    <source>
        <dbReference type="ARBA" id="ARBA00012759"/>
    </source>
</evidence>
<name>A0A8I6S889_CIMLE</name>
<evidence type="ECO:0000256" key="7">
    <source>
        <dbReference type="ARBA" id="ARBA00022807"/>
    </source>
</evidence>
<evidence type="ECO:0000256" key="1">
    <source>
        <dbReference type="ARBA" id="ARBA00000707"/>
    </source>
</evidence>
<evidence type="ECO:0000256" key="4">
    <source>
        <dbReference type="ARBA" id="ARBA00022670"/>
    </source>
</evidence>
<dbReference type="PANTHER" id="PTHR24006">
    <property type="entry name" value="UBIQUITIN CARBOXYL-TERMINAL HYDROLASE"/>
    <property type="match status" value="1"/>
</dbReference>
<dbReference type="PROSITE" id="PS00973">
    <property type="entry name" value="USP_2"/>
    <property type="match status" value="1"/>
</dbReference>
<dbReference type="InterPro" id="IPR050164">
    <property type="entry name" value="Peptidase_C19"/>
</dbReference>
<evidence type="ECO:0000256" key="8">
    <source>
        <dbReference type="SAM" id="MobiDB-lite"/>
    </source>
</evidence>
<keyword evidence="11" id="KW-1185">Reference proteome</keyword>
<feature type="region of interest" description="Disordered" evidence="8">
    <location>
        <begin position="132"/>
        <end position="168"/>
    </location>
</feature>
<dbReference type="CDD" id="cd02257">
    <property type="entry name" value="Peptidase_C19"/>
    <property type="match status" value="1"/>
</dbReference>
<dbReference type="GeneID" id="106673384"/>
<protein>
    <recommendedName>
        <fullName evidence="3">ubiquitinyl hydrolase 1</fullName>
        <ecNumber evidence="3">3.4.19.12</ecNumber>
    </recommendedName>
</protein>
<reference evidence="10" key="1">
    <citation type="submission" date="2022-01" db="UniProtKB">
        <authorList>
            <consortium name="EnsemblMetazoa"/>
        </authorList>
    </citation>
    <scope>IDENTIFICATION</scope>
</reference>
<evidence type="ECO:0000256" key="5">
    <source>
        <dbReference type="ARBA" id="ARBA00022786"/>
    </source>
</evidence>
<comment type="catalytic activity">
    <reaction evidence="1">
        <text>Thiol-dependent hydrolysis of ester, thioester, amide, peptide and isopeptide bonds formed by the C-terminal Gly of ubiquitin (a 76-residue protein attached to proteins as an intracellular targeting signal).</text>
        <dbReference type="EC" id="3.4.19.12"/>
    </reaction>
</comment>
<dbReference type="RefSeq" id="XP_014260962.1">
    <property type="nucleotide sequence ID" value="XM_014405476.2"/>
</dbReference>
<dbReference type="EC" id="3.4.19.12" evidence="3"/>
<dbReference type="PANTHER" id="PTHR24006:SF687">
    <property type="entry name" value="UBIQUITIN CARBOXYL-TERMINAL HYDROLASE 10"/>
    <property type="match status" value="1"/>
</dbReference>
<comment type="similarity">
    <text evidence="2">Belongs to the peptidase C19 family. USP10 subfamily.</text>
</comment>
<dbReference type="GO" id="GO:0005634">
    <property type="term" value="C:nucleus"/>
    <property type="evidence" value="ECO:0007669"/>
    <property type="project" value="TreeGrafter"/>
</dbReference>
<feature type="region of interest" description="Disordered" evidence="8">
    <location>
        <begin position="234"/>
        <end position="356"/>
    </location>
</feature>
<evidence type="ECO:0000256" key="2">
    <source>
        <dbReference type="ARBA" id="ARBA00005427"/>
    </source>
</evidence>
<dbReference type="GO" id="GO:0004843">
    <property type="term" value="F:cysteine-type deubiquitinase activity"/>
    <property type="evidence" value="ECO:0007669"/>
    <property type="project" value="UniProtKB-EC"/>
</dbReference>
<accession>A0A8I6S889</accession>
<dbReference type="SUPFAM" id="SSF54001">
    <property type="entry name" value="Cysteine proteinases"/>
    <property type="match status" value="1"/>
</dbReference>